<keyword evidence="2" id="KW-1185">Reference proteome</keyword>
<accession>A0A2H3CXY2</accession>
<dbReference type="STRING" id="47427.A0A2H3CXY2"/>
<dbReference type="EMBL" id="KZ293701">
    <property type="protein sequence ID" value="PBK84042.1"/>
    <property type="molecule type" value="Genomic_DNA"/>
</dbReference>
<sequence>FSTIPPYPRENDFLGPYNKFLHTVFPADSDYTVIPQSYSFLDLYDSANTIIKFEVVFKDNPVFFLQIKEPQILAVLSTHEKADDQMRKCMRDLAPICLLNMLHGVCTLSTHLSFYSYNKQTCISLLDLYCLDMQ</sequence>
<protein>
    <submittedName>
        <fullName evidence="1">Uncharacterized protein</fullName>
    </submittedName>
</protein>
<dbReference type="InParanoid" id="A0A2H3CXY2"/>
<reference evidence="2" key="1">
    <citation type="journal article" date="2017" name="Nat. Ecol. Evol.">
        <title>Genome expansion and lineage-specific genetic innovations in the forest pathogenic fungi Armillaria.</title>
        <authorList>
            <person name="Sipos G."/>
            <person name="Prasanna A.N."/>
            <person name="Walter M.C."/>
            <person name="O'Connor E."/>
            <person name="Balint B."/>
            <person name="Krizsan K."/>
            <person name="Kiss B."/>
            <person name="Hess J."/>
            <person name="Varga T."/>
            <person name="Slot J."/>
            <person name="Riley R."/>
            <person name="Boka B."/>
            <person name="Rigling D."/>
            <person name="Barry K."/>
            <person name="Lee J."/>
            <person name="Mihaltcheva S."/>
            <person name="LaButti K."/>
            <person name="Lipzen A."/>
            <person name="Waldron R."/>
            <person name="Moloney N.M."/>
            <person name="Sperisen C."/>
            <person name="Kredics L."/>
            <person name="Vagvoelgyi C."/>
            <person name="Patrignani A."/>
            <person name="Fitzpatrick D."/>
            <person name="Nagy I."/>
            <person name="Doyle S."/>
            <person name="Anderson J.B."/>
            <person name="Grigoriev I.V."/>
            <person name="Gueldener U."/>
            <person name="Muensterkoetter M."/>
            <person name="Nagy L.G."/>
        </authorList>
    </citation>
    <scope>NUCLEOTIDE SEQUENCE [LARGE SCALE GENOMIC DNA]</scope>
    <source>
        <strain evidence="2">Ar21-2</strain>
    </source>
</reference>
<evidence type="ECO:0000313" key="1">
    <source>
        <dbReference type="EMBL" id="PBK84042.1"/>
    </source>
</evidence>
<dbReference type="OrthoDB" id="5362978at2759"/>
<dbReference type="AlphaFoldDB" id="A0A2H3CXY2"/>
<evidence type="ECO:0000313" key="2">
    <source>
        <dbReference type="Proteomes" id="UP000217790"/>
    </source>
</evidence>
<feature type="non-terminal residue" evidence="1">
    <location>
        <position position="1"/>
    </location>
</feature>
<gene>
    <name evidence="1" type="ORF">ARMGADRAFT_944047</name>
</gene>
<organism evidence="1 2">
    <name type="scientific">Armillaria gallica</name>
    <name type="common">Bulbous honey fungus</name>
    <name type="synonym">Armillaria bulbosa</name>
    <dbReference type="NCBI Taxonomy" id="47427"/>
    <lineage>
        <taxon>Eukaryota</taxon>
        <taxon>Fungi</taxon>
        <taxon>Dikarya</taxon>
        <taxon>Basidiomycota</taxon>
        <taxon>Agaricomycotina</taxon>
        <taxon>Agaricomycetes</taxon>
        <taxon>Agaricomycetidae</taxon>
        <taxon>Agaricales</taxon>
        <taxon>Marasmiineae</taxon>
        <taxon>Physalacriaceae</taxon>
        <taxon>Armillaria</taxon>
    </lineage>
</organism>
<name>A0A2H3CXY2_ARMGA</name>
<dbReference type="Proteomes" id="UP000217790">
    <property type="component" value="Unassembled WGS sequence"/>
</dbReference>
<proteinExistence type="predicted"/>